<dbReference type="GO" id="GO:0033856">
    <property type="term" value="F:pyridoxine 5'-phosphate synthase activity"/>
    <property type="evidence" value="ECO:0007669"/>
    <property type="project" value="UniProtKB-UniRule"/>
</dbReference>
<feature type="binding site" evidence="4">
    <location>
        <begin position="12"/>
        <end position="13"/>
    </location>
    <ligand>
        <name>1-deoxy-D-xylulose 5-phosphate</name>
        <dbReference type="ChEBI" id="CHEBI:57792"/>
    </ligand>
</feature>
<feature type="active site" description="Proton acceptor" evidence="4">
    <location>
        <position position="46"/>
    </location>
</feature>
<keyword evidence="3 4" id="KW-0664">Pyridoxine biosynthesis</keyword>
<evidence type="ECO:0000313" key="6">
    <source>
        <dbReference type="EMBL" id="MBB5190214.1"/>
    </source>
</evidence>
<evidence type="ECO:0000256" key="3">
    <source>
        <dbReference type="ARBA" id="ARBA00023096"/>
    </source>
</evidence>
<dbReference type="NCBIfam" id="NF003625">
    <property type="entry name" value="PRK05265.1-3"/>
    <property type="match status" value="1"/>
</dbReference>
<dbReference type="RefSeq" id="WP_184098090.1">
    <property type="nucleotide sequence ID" value="NZ_JACHHN010000002.1"/>
</dbReference>
<reference evidence="6 7" key="1">
    <citation type="submission" date="2020-08" db="EMBL/GenBank/DDBJ databases">
        <title>Genomic Encyclopedia of Type Strains, Phase IV (KMG-IV): sequencing the most valuable type-strain genomes for metagenomic binning, comparative biology and taxonomic classification.</title>
        <authorList>
            <person name="Goeker M."/>
        </authorList>
    </citation>
    <scope>NUCLEOTIDE SEQUENCE [LARGE SCALE GENOMIC DNA]</scope>
    <source>
        <strain evidence="6 7">DSM 18233</strain>
    </source>
</reference>
<feature type="site" description="Transition state stabilizer" evidence="4">
    <location>
        <position position="154"/>
    </location>
</feature>
<comment type="caution">
    <text evidence="6">The sequence shown here is derived from an EMBL/GenBank/DDBJ whole genome shotgun (WGS) entry which is preliminary data.</text>
</comment>
<feature type="binding site" evidence="4">
    <location>
        <position position="21"/>
    </location>
    <ligand>
        <name>3-amino-2-oxopropyl phosphate</name>
        <dbReference type="ChEBI" id="CHEBI:57279"/>
    </ligand>
</feature>
<feature type="active site" description="Proton donor" evidence="4">
    <location>
        <position position="194"/>
    </location>
</feature>
<feature type="binding site" evidence="4">
    <location>
        <position position="53"/>
    </location>
    <ligand>
        <name>1-deoxy-D-xylulose 5-phosphate</name>
        <dbReference type="ChEBI" id="CHEBI:57792"/>
    </ligand>
</feature>
<dbReference type="SUPFAM" id="SSF63892">
    <property type="entry name" value="Pyridoxine 5'-phosphate synthase"/>
    <property type="match status" value="1"/>
</dbReference>
<evidence type="ECO:0000256" key="5">
    <source>
        <dbReference type="NCBIfam" id="TIGR00559"/>
    </source>
</evidence>
<dbReference type="InterPro" id="IPR036130">
    <property type="entry name" value="Pyridoxine-5'_phos_synth"/>
</dbReference>
<comment type="caution">
    <text evidence="4">Lacks conserved residue(s) required for the propagation of feature annotation.</text>
</comment>
<keyword evidence="7" id="KW-1185">Reference proteome</keyword>
<dbReference type="EC" id="2.6.99.2" evidence="4 5"/>
<name>A0A840RCB6_9NEIS</name>
<dbReference type="UniPathway" id="UPA00244">
    <property type="reaction ID" value="UER00313"/>
</dbReference>
<comment type="subunit">
    <text evidence="4">Homooctamer; tetramer of dimers.</text>
</comment>
<evidence type="ECO:0000256" key="1">
    <source>
        <dbReference type="ARBA" id="ARBA00022490"/>
    </source>
</evidence>
<dbReference type="NCBIfam" id="NF003627">
    <property type="entry name" value="PRK05265.1-5"/>
    <property type="match status" value="1"/>
</dbReference>
<dbReference type="NCBIfam" id="TIGR00559">
    <property type="entry name" value="pdxJ"/>
    <property type="match status" value="1"/>
</dbReference>
<evidence type="ECO:0000313" key="7">
    <source>
        <dbReference type="Proteomes" id="UP000543030"/>
    </source>
</evidence>
<comment type="catalytic activity">
    <reaction evidence="4">
        <text>3-amino-2-oxopropyl phosphate + 1-deoxy-D-xylulose 5-phosphate = pyridoxine 5'-phosphate + phosphate + 2 H2O + H(+)</text>
        <dbReference type="Rhea" id="RHEA:15265"/>
        <dbReference type="ChEBI" id="CHEBI:15377"/>
        <dbReference type="ChEBI" id="CHEBI:15378"/>
        <dbReference type="ChEBI" id="CHEBI:43474"/>
        <dbReference type="ChEBI" id="CHEBI:57279"/>
        <dbReference type="ChEBI" id="CHEBI:57792"/>
        <dbReference type="ChEBI" id="CHEBI:58589"/>
        <dbReference type="EC" id="2.6.99.2"/>
    </reaction>
</comment>
<evidence type="ECO:0000256" key="2">
    <source>
        <dbReference type="ARBA" id="ARBA00022679"/>
    </source>
</evidence>
<dbReference type="AlphaFoldDB" id="A0A840RCB6"/>
<comment type="subcellular location">
    <subcellularLocation>
        <location evidence="4">Cytoplasm</location>
    </subcellularLocation>
</comment>
<dbReference type="InterPro" id="IPR004569">
    <property type="entry name" value="PyrdxlP_synth_PdxJ"/>
</dbReference>
<feature type="binding site" evidence="4">
    <location>
        <position position="48"/>
    </location>
    <ligand>
        <name>1-deoxy-D-xylulose 5-phosphate</name>
        <dbReference type="ChEBI" id="CHEBI:57792"/>
    </ligand>
</feature>
<dbReference type="EMBL" id="JACHHN010000002">
    <property type="protein sequence ID" value="MBB5190214.1"/>
    <property type="molecule type" value="Genomic_DNA"/>
</dbReference>
<dbReference type="Proteomes" id="UP000543030">
    <property type="component" value="Unassembled WGS sequence"/>
</dbReference>
<evidence type="ECO:0000256" key="4">
    <source>
        <dbReference type="HAMAP-Rule" id="MF_00279"/>
    </source>
</evidence>
<keyword evidence="2 4" id="KW-0808">Transferase</keyword>
<accession>A0A840RCB6</accession>
<protein>
    <recommendedName>
        <fullName evidence="4 5">Pyridoxine 5'-phosphate synthase</fullName>
        <shortName evidence="4">PNP synthase</shortName>
        <ecNumber evidence="4 5">2.6.99.2</ecNumber>
    </recommendedName>
</protein>
<proteinExistence type="inferred from homology"/>
<comment type="similarity">
    <text evidence="4">Belongs to the PNP synthase family.</text>
</comment>
<dbReference type="PANTHER" id="PTHR30456">
    <property type="entry name" value="PYRIDOXINE 5'-PHOSPHATE SYNTHASE"/>
    <property type="match status" value="1"/>
</dbReference>
<dbReference type="HAMAP" id="MF_00279">
    <property type="entry name" value="PdxJ"/>
    <property type="match status" value="1"/>
</dbReference>
<dbReference type="InterPro" id="IPR013785">
    <property type="entry name" value="Aldolase_TIM"/>
</dbReference>
<organism evidence="6 7">
    <name type="scientific">Silvimonas terrae</name>
    <dbReference type="NCBI Taxonomy" id="300266"/>
    <lineage>
        <taxon>Bacteria</taxon>
        <taxon>Pseudomonadati</taxon>
        <taxon>Pseudomonadota</taxon>
        <taxon>Betaproteobacteria</taxon>
        <taxon>Neisseriales</taxon>
        <taxon>Chitinibacteraceae</taxon>
        <taxon>Silvimonas</taxon>
    </lineage>
</organism>
<dbReference type="GO" id="GO:0005829">
    <property type="term" value="C:cytosol"/>
    <property type="evidence" value="ECO:0007669"/>
    <property type="project" value="TreeGrafter"/>
</dbReference>
<dbReference type="CDD" id="cd00003">
    <property type="entry name" value="PNPsynthase"/>
    <property type="match status" value="1"/>
</dbReference>
<keyword evidence="1 4" id="KW-0963">Cytoplasm</keyword>
<gene>
    <name evidence="4" type="primary">pdxJ</name>
    <name evidence="6" type="ORF">HNQ50_000936</name>
</gene>
<dbReference type="GO" id="GO:0008615">
    <property type="term" value="P:pyridoxine biosynthetic process"/>
    <property type="evidence" value="ECO:0007669"/>
    <property type="project" value="UniProtKB-UniRule"/>
</dbReference>
<dbReference type="PANTHER" id="PTHR30456:SF0">
    <property type="entry name" value="PYRIDOXINE 5'-PHOSPHATE SYNTHASE"/>
    <property type="match status" value="1"/>
</dbReference>
<comment type="pathway">
    <text evidence="4">Cofactor biosynthesis; pyridoxine 5'-phosphate biosynthesis; pyridoxine 5'-phosphate from D-erythrose 4-phosphate: step 5/5.</text>
</comment>
<sequence>MAGDLSLGVNIDHVATLRNARDARYPSPVFAAQVAEQAGADHITVHLREDRRHVGDEDVRLIKALLQTRMNLQMALNPALLDFVLGIAPQDVCLVPADGDQQSGSHGLDVRGNRAEVGEYIKKLNAAGVRTSVLLAPDFEQIRLAHALGAQAIELDTGRYAAALDRKARETEYARVKVAAEYAANLGLVISAGHGLNYHNAEPIAAIAQVSELNIGHAIIAHALIVGLPTAVREMKMLMIRARLTAKRELAEDDDN</sequence>
<feature type="binding site" evidence="4">
    <location>
        <begin position="216"/>
        <end position="217"/>
    </location>
    <ligand>
        <name>3-amino-2-oxopropyl phosphate</name>
        <dbReference type="ChEBI" id="CHEBI:57279"/>
    </ligand>
</feature>
<comment type="function">
    <text evidence="4">Catalyzes the complicated ring closure reaction between the two acyclic compounds 1-deoxy-D-xylulose-5-phosphate (DXP) and 3-amino-2-oxopropyl phosphate (1-amino-acetone-3-phosphate or AAP) to form pyridoxine 5'-phosphate (PNP) and inorganic phosphate.</text>
</comment>
<feature type="binding site" evidence="4">
    <location>
        <position position="195"/>
    </location>
    <ligand>
        <name>3-amino-2-oxopropyl phosphate</name>
        <dbReference type="ChEBI" id="CHEBI:57279"/>
    </ligand>
</feature>
<dbReference type="Pfam" id="PF03740">
    <property type="entry name" value="PdxJ"/>
    <property type="match status" value="1"/>
</dbReference>
<dbReference type="Gene3D" id="3.20.20.70">
    <property type="entry name" value="Aldolase class I"/>
    <property type="match status" value="1"/>
</dbReference>
<feature type="binding site" evidence="4">
    <location>
        <position position="10"/>
    </location>
    <ligand>
        <name>3-amino-2-oxopropyl phosphate</name>
        <dbReference type="ChEBI" id="CHEBI:57279"/>
    </ligand>
</feature>